<name>A0A0G4ENL9_VITBC</name>
<proteinExistence type="predicted"/>
<evidence type="ECO:0000256" key="2">
    <source>
        <dbReference type="SAM" id="MobiDB-lite"/>
    </source>
</evidence>
<dbReference type="AlphaFoldDB" id="A0A0G4ENL9"/>
<keyword evidence="4" id="KW-1185">Reference proteome</keyword>
<keyword evidence="1" id="KW-0175">Coiled coil</keyword>
<sequence length="447" mass="51140">MGKMNAGSEGAPGLLVQKLTAENARLIAGQQELEARLKGVEAARDVLRTSIAPTTTTKEDGNNGQTDGVSPSTLLDKSVEIELNTLRKELLKAISKFTRHNNSFRDMQQRKEELEGENARLQKELETHRRRSHMYMMRITTMSLKERDTKTNRAQSQLSAASTPARPAATTKPADDPSGSRDEVADLKKLKEQLVKSIEERDRQLQARSTLISELQERLSAFEKRPTRQRNNQPITASLSSPDLLEATREHFEQLKHQHAQVQDHAQSLKRQLTTQKDKLRAVTEERDRLGEALSEAVQQLEDTRVKEQQQDGSPEQREWRRKCLQLTQRLVEVQEKCDVLERLLQHEQDSRDPQKREQRAQEDFEKRAEGIRRKAEEDVRQLAETWASKNTELAERINKIQADRGAAIDALTQKVETLQHELSEKDAEKTAVKSHVAELQRQLEVT</sequence>
<feature type="compositionally biased region" description="Low complexity" evidence="2">
    <location>
        <begin position="159"/>
        <end position="172"/>
    </location>
</feature>
<feature type="region of interest" description="Disordered" evidence="2">
    <location>
        <begin position="51"/>
        <end position="72"/>
    </location>
</feature>
<feature type="coiled-coil region" evidence="1">
    <location>
        <begin position="97"/>
        <end position="131"/>
    </location>
</feature>
<evidence type="ECO:0000313" key="3">
    <source>
        <dbReference type="EMBL" id="CEL98452.1"/>
    </source>
</evidence>
<feature type="region of interest" description="Disordered" evidence="2">
    <location>
        <begin position="143"/>
        <end position="183"/>
    </location>
</feature>
<dbReference type="EMBL" id="CDMY01000270">
    <property type="protein sequence ID" value="CEL98452.1"/>
    <property type="molecule type" value="Genomic_DNA"/>
</dbReference>
<feature type="region of interest" description="Disordered" evidence="2">
    <location>
        <begin position="222"/>
        <end position="241"/>
    </location>
</feature>
<dbReference type="Proteomes" id="UP000041254">
    <property type="component" value="Unassembled WGS sequence"/>
</dbReference>
<organism evidence="3 4">
    <name type="scientific">Vitrella brassicaformis (strain CCMP3155)</name>
    <dbReference type="NCBI Taxonomy" id="1169540"/>
    <lineage>
        <taxon>Eukaryota</taxon>
        <taxon>Sar</taxon>
        <taxon>Alveolata</taxon>
        <taxon>Colpodellida</taxon>
        <taxon>Vitrellaceae</taxon>
        <taxon>Vitrella</taxon>
    </lineage>
</organism>
<dbReference type="InParanoid" id="A0A0G4ENL9"/>
<feature type="compositionally biased region" description="Basic and acidic residues" evidence="2">
    <location>
        <begin position="173"/>
        <end position="183"/>
    </location>
</feature>
<protein>
    <submittedName>
        <fullName evidence="3">Uncharacterized protein</fullName>
    </submittedName>
</protein>
<dbReference type="STRING" id="1169540.A0A0G4ENL9"/>
<accession>A0A0G4ENL9</accession>
<dbReference type="VEuPathDB" id="CryptoDB:Vbra_12503"/>
<reference evidence="3 4" key="1">
    <citation type="submission" date="2014-11" db="EMBL/GenBank/DDBJ databases">
        <authorList>
            <person name="Zhu J."/>
            <person name="Qi W."/>
            <person name="Song R."/>
        </authorList>
    </citation>
    <scope>NUCLEOTIDE SEQUENCE [LARGE SCALE GENOMIC DNA]</scope>
</reference>
<gene>
    <name evidence="3" type="ORF">Vbra_12503</name>
</gene>
<feature type="region of interest" description="Disordered" evidence="2">
    <location>
        <begin position="349"/>
        <end position="375"/>
    </location>
</feature>
<evidence type="ECO:0000256" key="1">
    <source>
        <dbReference type="SAM" id="Coils"/>
    </source>
</evidence>
<evidence type="ECO:0000313" key="4">
    <source>
        <dbReference type="Proteomes" id="UP000041254"/>
    </source>
</evidence>
<feature type="compositionally biased region" description="Polar residues" evidence="2">
    <location>
        <begin position="229"/>
        <end position="241"/>
    </location>
</feature>